<comment type="caution">
    <text evidence="2">The sequence shown here is derived from an EMBL/GenBank/DDBJ whole genome shotgun (WGS) entry which is preliminary data.</text>
</comment>
<dbReference type="EMBL" id="JANPWB010000002">
    <property type="protein sequence ID" value="KAJ1204722.1"/>
    <property type="molecule type" value="Genomic_DNA"/>
</dbReference>
<name>A0AAV7VWR7_PLEWA</name>
<keyword evidence="3" id="KW-1185">Reference proteome</keyword>
<dbReference type="AlphaFoldDB" id="A0AAV7VWR7"/>
<gene>
    <name evidence="2" type="ORF">NDU88_000160</name>
</gene>
<feature type="region of interest" description="Disordered" evidence="1">
    <location>
        <begin position="1"/>
        <end position="24"/>
    </location>
</feature>
<feature type="region of interest" description="Disordered" evidence="1">
    <location>
        <begin position="58"/>
        <end position="116"/>
    </location>
</feature>
<sequence length="116" mass="12310">MHTQYSDGPAHPTLPMGPAETPSLLTGWAFPVASSYHAVAQPALRYRTVFPLTSVMLPGVSGTEQQGVGARTQSRTQPQPRGPRQGPPPGRVPPQACIEAQPCHLPASATLTPRRP</sequence>
<accession>A0AAV7VWR7</accession>
<reference evidence="2" key="1">
    <citation type="journal article" date="2022" name="bioRxiv">
        <title>Sequencing and chromosome-scale assembly of the giantPleurodeles waltlgenome.</title>
        <authorList>
            <person name="Brown T."/>
            <person name="Elewa A."/>
            <person name="Iarovenko S."/>
            <person name="Subramanian E."/>
            <person name="Araus A.J."/>
            <person name="Petzold A."/>
            <person name="Susuki M."/>
            <person name="Suzuki K.-i.T."/>
            <person name="Hayashi T."/>
            <person name="Toyoda A."/>
            <person name="Oliveira C."/>
            <person name="Osipova E."/>
            <person name="Leigh N.D."/>
            <person name="Simon A."/>
            <person name="Yun M.H."/>
        </authorList>
    </citation>
    <scope>NUCLEOTIDE SEQUENCE</scope>
    <source>
        <strain evidence="2">20211129_DDA</strain>
        <tissue evidence="2">Liver</tissue>
    </source>
</reference>
<dbReference type="Proteomes" id="UP001066276">
    <property type="component" value="Chromosome 1_2"/>
</dbReference>
<proteinExistence type="predicted"/>
<evidence type="ECO:0000256" key="1">
    <source>
        <dbReference type="SAM" id="MobiDB-lite"/>
    </source>
</evidence>
<evidence type="ECO:0000313" key="3">
    <source>
        <dbReference type="Proteomes" id="UP001066276"/>
    </source>
</evidence>
<protein>
    <submittedName>
        <fullName evidence="2">Uncharacterized protein</fullName>
    </submittedName>
</protein>
<feature type="compositionally biased region" description="Polar residues" evidence="1">
    <location>
        <begin position="62"/>
        <end position="76"/>
    </location>
</feature>
<evidence type="ECO:0000313" key="2">
    <source>
        <dbReference type="EMBL" id="KAJ1204722.1"/>
    </source>
</evidence>
<organism evidence="2 3">
    <name type="scientific">Pleurodeles waltl</name>
    <name type="common">Iberian ribbed newt</name>
    <dbReference type="NCBI Taxonomy" id="8319"/>
    <lineage>
        <taxon>Eukaryota</taxon>
        <taxon>Metazoa</taxon>
        <taxon>Chordata</taxon>
        <taxon>Craniata</taxon>
        <taxon>Vertebrata</taxon>
        <taxon>Euteleostomi</taxon>
        <taxon>Amphibia</taxon>
        <taxon>Batrachia</taxon>
        <taxon>Caudata</taxon>
        <taxon>Salamandroidea</taxon>
        <taxon>Salamandridae</taxon>
        <taxon>Pleurodelinae</taxon>
        <taxon>Pleurodeles</taxon>
    </lineage>
</organism>